<reference evidence="17" key="1">
    <citation type="submission" date="2024-10" db="EMBL/GenBank/DDBJ databases">
        <authorList>
            <person name="Ryan C."/>
        </authorList>
    </citation>
    <scope>NUCLEOTIDE SEQUENCE [LARGE SCALE GENOMIC DNA]</scope>
</reference>
<keyword evidence="10 13" id="KW-0472">Membrane</keyword>
<keyword evidence="7 14" id="KW-0732">Signal</keyword>
<evidence type="ECO:0000259" key="16">
    <source>
        <dbReference type="Pfam" id="PF23598"/>
    </source>
</evidence>
<dbReference type="SUPFAM" id="SSF52047">
    <property type="entry name" value="RNI-like"/>
    <property type="match status" value="1"/>
</dbReference>
<dbReference type="Pfam" id="PF23598">
    <property type="entry name" value="LRR_14"/>
    <property type="match status" value="1"/>
</dbReference>
<dbReference type="InterPro" id="IPR013210">
    <property type="entry name" value="LRR_N_plant-typ"/>
</dbReference>
<evidence type="ECO:0000256" key="10">
    <source>
        <dbReference type="ARBA" id="ARBA00023136"/>
    </source>
</evidence>
<keyword evidence="5" id="KW-1070">Brassinosteroid signaling pathway</keyword>
<dbReference type="PANTHER" id="PTHR48063">
    <property type="entry name" value="LRR RECEPTOR-LIKE KINASE"/>
    <property type="match status" value="1"/>
</dbReference>
<evidence type="ECO:0000256" key="13">
    <source>
        <dbReference type="SAM" id="Phobius"/>
    </source>
</evidence>
<organism evidence="17 18">
    <name type="scientific">Urochloa decumbens</name>
    <dbReference type="NCBI Taxonomy" id="240449"/>
    <lineage>
        <taxon>Eukaryota</taxon>
        <taxon>Viridiplantae</taxon>
        <taxon>Streptophyta</taxon>
        <taxon>Embryophyta</taxon>
        <taxon>Tracheophyta</taxon>
        <taxon>Spermatophyta</taxon>
        <taxon>Magnoliopsida</taxon>
        <taxon>Liliopsida</taxon>
        <taxon>Poales</taxon>
        <taxon>Poaceae</taxon>
        <taxon>PACMAD clade</taxon>
        <taxon>Panicoideae</taxon>
        <taxon>Panicodae</taxon>
        <taxon>Paniceae</taxon>
        <taxon>Melinidinae</taxon>
        <taxon>Urochloa</taxon>
    </lineage>
</organism>
<dbReference type="PANTHER" id="PTHR48063:SF72">
    <property type="entry name" value="HCRVF1 PROTEIN-LIKE"/>
    <property type="match status" value="1"/>
</dbReference>
<proteinExistence type="inferred from homology"/>
<accession>A0ABC9FIM7</accession>
<keyword evidence="11" id="KW-0675">Receptor</keyword>
<keyword evidence="3" id="KW-1003">Cell membrane</keyword>
<feature type="domain" description="Disease resistance R13L4/SHOC-2-like LRR" evidence="16">
    <location>
        <begin position="192"/>
        <end position="434"/>
    </location>
</feature>
<dbReference type="Gene3D" id="3.80.10.10">
    <property type="entry name" value="Ribonuclease Inhibitor"/>
    <property type="match status" value="3"/>
</dbReference>
<sequence>MGILKPSCIQIAIALLPFVVAHSKISIVEASAVSKDMTKSCISSEHSALLAFRAGLLDPMNRLSSWEADNCCQWKGVQCSNITGHVVKLDLQAPGCRDNGVSRQPLGGNMSFSVTSLRHLQFLDLSCNMFDMVPIPEFLGSMHTLRYLDLSHSNFVGRIPPQLGNLSNLHYLNLDSYTGGEEDPNIYSMDITWLSRLRSLKHLNMRAVNFSTAANWVSVVNMLPSLQFLYLSHCQLSTSPDSLLHSNLTSLQTLDISYNSIYKPIEPNWFWDLTSLKELYIHSNQFYGPFPYGIGNMTSMVNLSLAMNSLVGMIPSSMKNLCNLEELYLTANNINGSITEFIHRLPSCSSHKLKSLSLCDTNLTGSLPNGLPQRLSNLVMVDLRWNNLIGTVPLWIGNLTKLQGLGLSFNKLDGVIHEGHLSGLPNLEFLLLAHNSLSIILNSTWVPPFNLDTIELGSCHLGPTFPMWLKWQTSAHIIDISNTSISDMVPDWFWVTASSVIILDMRNNQISGFLPSKLEFPKANAIDLSSNQLSGTIPELPVYLTRLDLSRNNVSGPLPLDFGAPGLLTLLLYKNSISGSIPSSLCKLRQLQLVDLSDNKLTGSIPDCVEDKSTINMANWSIQSLNLKNNSLSGEFPLFLRNCQQLVYLDLSQNLFSGILPAWIGEDLPSLAFLRLRYNMFYGCIPVELTNMVKLQYLDLAYNNLTGSLPKSLVHCKGMILIQDKDGEFENIIHSAYPVDADQMIEYTETSTIVMKGQERLYTGEIIYMVNLDLSCNNLFGEIPQEISTLVELKNLNLSWNGFTGKIPPNIGALVQVESLDLSRNKLSGEIPTSLSALTSLSHLNLSYNNLSGTIPSGSQLQVLDDQASIYIGNPGLCGPPISKKCPETRLIPAAPRDKKDATGSDNVFLCVATMSGYVMGLWTVFFVFLFKAKWRIASFRFYDGLFDWVYVQVAVGWNSFTRKTGSS</sequence>
<name>A0ABC9FIM7_9POAL</name>
<dbReference type="InterPro" id="IPR055414">
    <property type="entry name" value="LRR_R13L4/SHOC2-like"/>
</dbReference>
<dbReference type="PROSITE" id="PS51450">
    <property type="entry name" value="LRR"/>
    <property type="match status" value="1"/>
</dbReference>
<evidence type="ECO:0000313" key="17">
    <source>
        <dbReference type="EMBL" id="CAL5075043.1"/>
    </source>
</evidence>
<dbReference type="FunFam" id="3.80.10.10:FF:000649">
    <property type="entry name" value="Leucine Rich Repeat family protein"/>
    <property type="match status" value="1"/>
</dbReference>
<keyword evidence="8" id="KW-0677">Repeat</keyword>
<evidence type="ECO:0000256" key="7">
    <source>
        <dbReference type="ARBA" id="ARBA00022729"/>
    </source>
</evidence>
<feature type="domain" description="Leucine-rich repeat-containing N-terminal plant-type" evidence="15">
    <location>
        <begin position="44"/>
        <end position="80"/>
    </location>
</feature>
<dbReference type="GO" id="GO:0009742">
    <property type="term" value="P:brassinosteroid mediated signaling pathway"/>
    <property type="evidence" value="ECO:0007669"/>
    <property type="project" value="UniProtKB-KW"/>
</dbReference>
<keyword evidence="12" id="KW-0325">Glycoprotein</keyword>
<dbReference type="Pfam" id="PF08263">
    <property type="entry name" value="LRRNT_2"/>
    <property type="match status" value="1"/>
</dbReference>
<dbReference type="GO" id="GO:0005886">
    <property type="term" value="C:plasma membrane"/>
    <property type="evidence" value="ECO:0007669"/>
    <property type="project" value="UniProtKB-SubCell"/>
</dbReference>
<keyword evidence="18" id="KW-1185">Reference proteome</keyword>
<dbReference type="Pfam" id="PF00560">
    <property type="entry name" value="LRR_1"/>
    <property type="match status" value="10"/>
</dbReference>
<evidence type="ECO:0000313" key="18">
    <source>
        <dbReference type="Proteomes" id="UP001497457"/>
    </source>
</evidence>
<dbReference type="FunFam" id="3.80.10.10:FF:000111">
    <property type="entry name" value="LRR receptor-like serine/threonine-protein kinase ERECTA"/>
    <property type="match status" value="1"/>
</dbReference>
<evidence type="ECO:0000256" key="12">
    <source>
        <dbReference type="ARBA" id="ARBA00023180"/>
    </source>
</evidence>
<dbReference type="InterPro" id="IPR001611">
    <property type="entry name" value="Leu-rich_rpt"/>
</dbReference>
<protein>
    <recommendedName>
        <fullName evidence="19">Leucine-rich repeat-containing N-terminal plant-type domain-containing protein</fullName>
    </recommendedName>
</protein>
<evidence type="ECO:0000256" key="9">
    <source>
        <dbReference type="ARBA" id="ARBA00022989"/>
    </source>
</evidence>
<evidence type="ECO:0000256" key="5">
    <source>
        <dbReference type="ARBA" id="ARBA00022626"/>
    </source>
</evidence>
<gene>
    <name evidence="17" type="ORF">URODEC1_LOCUS105503</name>
</gene>
<dbReference type="InterPro" id="IPR003591">
    <property type="entry name" value="Leu-rich_rpt_typical-subtyp"/>
</dbReference>
<evidence type="ECO:0000256" key="2">
    <source>
        <dbReference type="ARBA" id="ARBA00009592"/>
    </source>
</evidence>
<evidence type="ECO:0000256" key="11">
    <source>
        <dbReference type="ARBA" id="ARBA00023170"/>
    </source>
</evidence>
<evidence type="ECO:0000256" key="8">
    <source>
        <dbReference type="ARBA" id="ARBA00022737"/>
    </source>
</evidence>
<dbReference type="InterPro" id="IPR032675">
    <property type="entry name" value="LRR_dom_sf"/>
</dbReference>
<keyword evidence="9 13" id="KW-1133">Transmembrane helix</keyword>
<dbReference type="Proteomes" id="UP001497457">
    <property type="component" value="Chromosome 6rd"/>
</dbReference>
<evidence type="ECO:0000256" key="3">
    <source>
        <dbReference type="ARBA" id="ARBA00022475"/>
    </source>
</evidence>
<dbReference type="FunFam" id="3.80.10.10:FF:000041">
    <property type="entry name" value="LRR receptor-like serine/threonine-protein kinase ERECTA"/>
    <property type="match status" value="1"/>
</dbReference>
<evidence type="ECO:0000256" key="4">
    <source>
        <dbReference type="ARBA" id="ARBA00022614"/>
    </source>
</evidence>
<dbReference type="EMBL" id="OZ075116">
    <property type="protein sequence ID" value="CAL5075043.1"/>
    <property type="molecule type" value="Genomic_DNA"/>
</dbReference>
<keyword evidence="4" id="KW-0433">Leucine-rich repeat</keyword>
<keyword evidence="6 13" id="KW-0812">Transmembrane</keyword>
<feature type="transmembrane region" description="Helical" evidence="13">
    <location>
        <begin position="907"/>
        <end position="931"/>
    </location>
</feature>
<dbReference type="FunFam" id="3.80.10.10:FF:001347">
    <property type="entry name" value="LRR receptor-like serine/threonine-protein kinase GSO2"/>
    <property type="match status" value="1"/>
</dbReference>
<dbReference type="SUPFAM" id="SSF52058">
    <property type="entry name" value="L domain-like"/>
    <property type="match status" value="1"/>
</dbReference>
<dbReference type="SMART" id="SM00369">
    <property type="entry name" value="LRR_TYP"/>
    <property type="match status" value="12"/>
</dbReference>
<evidence type="ECO:0000256" key="14">
    <source>
        <dbReference type="SAM" id="SignalP"/>
    </source>
</evidence>
<comment type="subcellular location">
    <subcellularLocation>
        <location evidence="1">Cell membrane</location>
        <topology evidence="1">Single-pass type I membrane protein</topology>
    </subcellularLocation>
</comment>
<comment type="similarity">
    <text evidence="2">Belongs to the RLP family.</text>
</comment>
<evidence type="ECO:0008006" key="19">
    <source>
        <dbReference type="Google" id="ProtNLM"/>
    </source>
</evidence>
<feature type="chain" id="PRO_5044807375" description="Leucine-rich repeat-containing N-terminal plant-type domain-containing protein" evidence="14">
    <location>
        <begin position="24"/>
        <end position="968"/>
    </location>
</feature>
<dbReference type="InterPro" id="IPR046956">
    <property type="entry name" value="RLP23-like"/>
</dbReference>
<evidence type="ECO:0000259" key="15">
    <source>
        <dbReference type="Pfam" id="PF08263"/>
    </source>
</evidence>
<dbReference type="AlphaFoldDB" id="A0ABC9FIM7"/>
<evidence type="ECO:0000256" key="1">
    <source>
        <dbReference type="ARBA" id="ARBA00004251"/>
    </source>
</evidence>
<evidence type="ECO:0000256" key="6">
    <source>
        <dbReference type="ARBA" id="ARBA00022692"/>
    </source>
</evidence>
<feature type="signal peptide" evidence="14">
    <location>
        <begin position="1"/>
        <end position="23"/>
    </location>
</feature>